<proteinExistence type="predicted"/>
<dbReference type="Gene3D" id="3.40.710.10">
    <property type="entry name" value="DD-peptidase/beta-lactamase superfamily"/>
    <property type="match status" value="1"/>
</dbReference>
<dbReference type="EMBL" id="VSSQ01008852">
    <property type="protein sequence ID" value="MPM40029.1"/>
    <property type="molecule type" value="Genomic_DNA"/>
</dbReference>
<dbReference type="SUPFAM" id="SSF56601">
    <property type="entry name" value="beta-lactamase/transpeptidase-like"/>
    <property type="match status" value="1"/>
</dbReference>
<accession>A0A644ZGV3</accession>
<dbReference type="Pfam" id="PF13354">
    <property type="entry name" value="Beta-lactamase2"/>
    <property type="match status" value="1"/>
</dbReference>
<reference evidence="2" key="1">
    <citation type="submission" date="2019-08" db="EMBL/GenBank/DDBJ databases">
        <authorList>
            <person name="Kucharzyk K."/>
            <person name="Murdoch R.W."/>
            <person name="Higgins S."/>
            <person name="Loffler F."/>
        </authorList>
    </citation>
    <scope>NUCLEOTIDE SEQUENCE</scope>
</reference>
<organism evidence="2">
    <name type="scientific">bioreactor metagenome</name>
    <dbReference type="NCBI Taxonomy" id="1076179"/>
    <lineage>
        <taxon>unclassified sequences</taxon>
        <taxon>metagenomes</taxon>
        <taxon>ecological metagenomes</taxon>
    </lineage>
</organism>
<evidence type="ECO:0000259" key="1">
    <source>
        <dbReference type="Pfam" id="PF13354"/>
    </source>
</evidence>
<dbReference type="GO" id="GO:0008800">
    <property type="term" value="F:beta-lactamase activity"/>
    <property type="evidence" value="ECO:0007669"/>
    <property type="project" value="InterPro"/>
</dbReference>
<dbReference type="PANTHER" id="PTHR35333">
    <property type="entry name" value="BETA-LACTAMASE"/>
    <property type="match status" value="1"/>
</dbReference>
<name>A0A644ZGV3_9ZZZZ</name>
<protein>
    <recommendedName>
        <fullName evidence="1">Beta-lactamase class A catalytic domain-containing protein</fullName>
    </recommendedName>
</protein>
<dbReference type="InterPro" id="IPR000871">
    <property type="entry name" value="Beta-lactam_class-A"/>
</dbReference>
<dbReference type="GO" id="GO:0046677">
    <property type="term" value="P:response to antibiotic"/>
    <property type="evidence" value="ECO:0007669"/>
    <property type="project" value="InterPro"/>
</dbReference>
<dbReference type="InterPro" id="IPR012338">
    <property type="entry name" value="Beta-lactam/transpept-like"/>
</dbReference>
<dbReference type="InterPro" id="IPR045155">
    <property type="entry name" value="Beta-lactam_cat"/>
</dbReference>
<gene>
    <name evidence="2" type="ORF">SDC9_86667</name>
</gene>
<dbReference type="PANTHER" id="PTHR35333:SF3">
    <property type="entry name" value="BETA-LACTAMASE-TYPE TRANSPEPTIDASE FOLD CONTAINING PROTEIN"/>
    <property type="match status" value="1"/>
</dbReference>
<sequence>MTKQALDAYLNSEIRKFPGKSSVLLADVDTGEIHFATNPHSPVVATSTIKVPILLSALDQVKQKKLSLAQPIAVPDDRILPDTQVFELGQSDYSLWELLYWMITMSDNTATNIILDLLGMETVNEYCNSVLELAHTRVARKMLDFDAAAEGKENFTSAYDQYRMYCHLCHGRLFSRQLTKVALDILARQRSTDQFLRYIPRTVTVAHKTGTLDGISHDSGVFFLPHMRCYLGVFTWDGPSGEGNPSQKQFVGRLARAVYTTFKVTL</sequence>
<evidence type="ECO:0000313" key="2">
    <source>
        <dbReference type="EMBL" id="MPM40029.1"/>
    </source>
</evidence>
<dbReference type="GO" id="GO:0030655">
    <property type="term" value="P:beta-lactam antibiotic catabolic process"/>
    <property type="evidence" value="ECO:0007669"/>
    <property type="project" value="InterPro"/>
</dbReference>
<dbReference type="AlphaFoldDB" id="A0A644ZGV3"/>
<comment type="caution">
    <text evidence="2">The sequence shown here is derived from an EMBL/GenBank/DDBJ whole genome shotgun (WGS) entry which is preliminary data.</text>
</comment>
<feature type="domain" description="Beta-lactamase class A catalytic" evidence="1">
    <location>
        <begin position="22"/>
        <end position="235"/>
    </location>
</feature>